<sequence>MAQEGEYEFSMKCPDSNLHLQRDRAVLSLPTSPMSSPPVACVHGRKRRAVAKGFQNTLSKTSMLVNFLPTGTLLTFEMLLPSASGDGTCSHVSTMMILVLLALCAGSCFFFHFTDSFRGSDGKVYYGFVTPKGLTLFKSGLEVEVPKDDRYKMGLTDLVHALMSVMVFTAISFSDHRVTNCLFPAHKKEMDEVMETFPLMVGVICSGLFLVFPNTRFGVGCGAA</sequence>
<keyword evidence="4 6" id="KW-1133">Transmembrane helix</keyword>
<name>A0A833VDS6_9POAL</name>
<comment type="caution">
    <text evidence="7">The sequence shown here is derived from an EMBL/GenBank/DDBJ whole genome shotgun (WGS) entry which is preliminary data.</text>
</comment>
<feature type="transmembrane region" description="Helical" evidence="6">
    <location>
        <begin position="193"/>
        <end position="212"/>
    </location>
</feature>
<accession>A0A833VDS6</accession>
<dbReference type="EMBL" id="SWLB01000154">
    <property type="protein sequence ID" value="KAF3320098.1"/>
    <property type="molecule type" value="Genomic_DNA"/>
</dbReference>
<dbReference type="OrthoDB" id="762629at2759"/>
<dbReference type="Proteomes" id="UP000623129">
    <property type="component" value="Unassembled WGS sequence"/>
</dbReference>
<feature type="transmembrane region" description="Helical" evidence="6">
    <location>
        <begin position="63"/>
        <end position="80"/>
    </location>
</feature>
<organism evidence="7 8">
    <name type="scientific">Carex littledalei</name>
    <dbReference type="NCBI Taxonomy" id="544730"/>
    <lineage>
        <taxon>Eukaryota</taxon>
        <taxon>Viridiplantae</taxon>
        <taxon>Streptophyta</taxon>
        <taxon>Embryophyta</taxon>
        <taxon>Tracheophyta</taxon>
        <taxon>Spermatophyta</taxon>
        <taxon>Magnoliopsida</taxon>
        <taxon>Liliopsida</taxon>
        <taxon>Poales</taxon>
        <taxon>Cyperaceae</taxon>
        <taxon>Cyperoideae</taxon>
        <taxon>Cariceae</taxon>
        <taxon>Carex</taxon>
        <taxon>Carex subgen. Euthyceras</taxon>
    </lineage>
</organism>
<dbReference type="PANTHER" id="PTHR31621:SF11">
    <property type="entry name" value="PROTEIN DMP8-RELATED"/>
    <property type="match status" value="1"/>
</dbReference>
<comment type="similarity">
    <text evidence="2">Belongs to the plant DMP1 protein family.</text>
</comment>
<feature type="transmembrane region" description="Helical" evidence="6">
    <location>
        <begin position="92"/>
        <end position="113"/>
    </location>
</feature>
<protein>
    <submittedName>
        <fullName evidence="7">Uncharacterized protein</fullName>
    </submittedName>
</protein>
<dbReference type="GO" id="GO:0010256">
    <property type="term" value="P:endomembrane system organization"/>
    <property type="evidence" value="ECO:0007669"/>
    <property type="project" value="TreeGrafter"/>
</dbReference>
<evidence type="ECO:0000313" key="8">
    <source>
        <dbReference type="Proteomes" id="UP000623129"/>
    </source>
</evidence>
<dbReference type="Pfam" id="PF05078">
    <property type="entry name" value="DUF679"/>
    <property type="match status" value="1"/>
</dbReference>
<keyword evidence="8" id="KW-1185">Reference proteome</keyword>
<evidence type="ECO:0000256" key="2">
    <source>
        <dbReference type="ARBA" id="ARBA00008707"/>
    </source>
</evidence>
<dbReference type="GO" id="GO:0016020">
    <property type="term" value="C:membrane"/>
    <property type="evidence" value="ECO:0007669"/>
    <property type="project" value="UniProtKB-SubCell"/>
</dbReference>
<keyword evidence="3 6" id="KW-0812">Transmembrane</keyword>
<evidence type="ECO:0000256" key="4">
    <source>
        <dbReference type="ARBA" id="ARBA00022989"/>
    </source>
</evidence>
<evidence type="ECO:0000256" key="3">
    <source>
        <dbReference type="ARBA" id="ARBA00022692"/>
    </source>
</evidence>
<evidence type="ECO:0000256" key="6">
    <source>
        <dbReference type="SAM" id="Phobius"/>
    </source>
</evidence>
<keyword evidence="5 6" id="KW-0472">Membrane</keyword>
<gene>
    <name evidence="7" type="ORF">FCM35_KLT22304</name>
</gene>
<proteinExistence type="inferred from homology"/>
<reference evidence="7" key="1">
    <citation type="submission" date="2020-01" db="EMBL/GenBank/DDBJ databases">
        <title>Genome sequence of Kobresia littledalei, the first chromosome-level genome in the family Cyperaceae.</title>
        <authorList>
            <person name="Qu G."/>
        </authorList>
    </citation>
    <scope>NUCLEOTIDE SEQUENCE</scope>
    <source>
        <strain evidence="7">C.B.Clarke</strain>
        <tissue evidence="7">Leaf</tissue>
    </source>
</reference>
<evidence type="ECO:0000256" key="5">
    <source>
        <dbReference type="ARBA" id="ARBA00023136"/>
    </source>
</evidence>
<dbReference type="InterPro" id="IPR007770">
    <property type="entry name" value="DMP"/>
</dbReference>
<evidence type="ECO:0000313" key="7">
    <source>
        <dbReference type="EMBL" id="KAF3320098.1"/>
    </source>
</evidence>
<dbReference type="PANTHER" id="PTHR31621">
    <property type="entry name" value="PROTEIN DMP3"/>
    <property type="match status" value="1"/>
</dbReference>
<dbReference type="GO" id="GO:0005737">
    <property type="term" value="C:cytoplasm"/>
    <property type="evidence" value="ECO:0007669"/>
    <property type="project" value="UniProtKB-ARBA"/>
</dbReference>
<feature type="transmembrane region" description="Helical" evidence="6">
    <location>
        <begin position="155"/>
        <end position="173"/>
    </location>
</feature>
<comment type="subcellular location">
    <subcellularLocation>
        <location evidence="1">Membrane</location>
        <topology evidence="1">Multi-pass membrane protein</topology>
    </subcellularLocation>
</comment>
<evidence type="ECO:0000256" key="1">
    <source>
        <dbReference type="ARBA" id="ARBA00004141"/>
    </source>
</evidence>
<dbReference type="AlphaFoldDB" id="A0A833VDS6"/>